<dbReference type="EMBL" id="CAEZWQ010000019">
    <property type="protein sequence ID" value="CAB4657376.1"/>
    <property type="molecule type" value="Genomic_DNA"/>
</dbReference>
<keyword evidence="2" id="KW-0560">Oxidoreductase</keyword>
<dbReference type="Gene3D" id="3.30.360.10">
    <property type="entry name" value="Dihydrodipicolinate Reductase, domain 2"/>
    <property type="match status" value="1"/>
</dbReference>
<dbReference type="SUPFAM" id="SSF55347">
    <property type="entry name" value="Glyceraldehyde-3-phosphate dehydrogenase-like, C-terminal domain"/>
    <property type="match status" value="1"/>
</dbReference>
<gene>
    <name evidence="5" type="ORF">UFOPK1795_00519</name>
    <name evidence="6" type="ORF">UFOPK2275_00302</name>
    <name evidence="7" type="ORF">UFOPK2816_00149</name>
</gene>
<evidence type="ECO:0000259" key="4">
    <source>
        <dbReference type="Pfam" id="PF22725"/>
    </source>
</evidence>
<comment type="similarity">
    <text evidence="1">Belongs to the Gfo/Idh/MocA family.</text>
</comment>
<dbReference type="Gene3D" id="3.40.50.720">
    <property type="entry name" value="NAD(P)-binding Rossmann-like Domain"/>
    <property type="match status" value="1"/>
</dbReference>
<protein>
    <submittedName>
        <fullName evidence="6">Unannotated protein</fullName>
    </submittedName>
</protein>
<reference evidence="6" key="1">
    <citation type="submission" date="2020-05" db="EMBL/GenBank/DDBJ databases">
        <authorList>
            <person name="Chiriac C."/>
            <person name="Salcher M."/>
            <person name="Ghai R."/>
            <person name="Kavagutti S V."/>
        </authorList>
    </citation>
    <scope>NUCLEOTIDE SEQUENCE</scope>
</reference>
<dbReference type="SUPFAM" id="SSF51735">
    <property type="entry name" value="NAD(P)-binding Rossmann-fold domains"/>
    <property type="match status" value="1"/>
</dbReference>
<evidence type="ECO:0000313" key="6">
    <source>
        <dbReference type="EMBL" id="CAB4657376.1"/>
    </source>
</evidence>
<accession>A0A6J6L732</accession>
<dbReference type="Pfam" id="PF01408">
    <property type="entry name" value="GFO_IDH_MocA"/>
    <property type="match status" value="1"/>
</dbReference>
<dbReference type="PANTHER" id="PTHR22604:SF105">
    <property type="entry name" value="TRANS-1,2-DIHYDROBENZENE-1,2-DIOL DEHYDROGENASE"/>
    <property type="match status" value="1"/>
</dbReference>
<dbReference type="InterPro" id="IPR050984">
    <property type="entry name" value="Gfo/Idh/MocA_domain"/>
</dbReference>
<dbReference type="EMBL" id="CAEZUG010000021">
    <property type="protein sequence ID" value="CAB4589758.1"/>
    <property type="molecule type" value="Genomic_DNA"/>
</dbReference>
<dbReference type="InterPro" id="IPR000683">
    <property type="entry name" value="Gfo/Idh/MocA-like_OxRdtase_N"/>
</dbReference>
<dbReference type="GO" id="GO:0016491">
    <property type="term" value="F:oxidoreductase activity"/>
    <property type="evidence" value="ECO:0007669"/>
    <property type="project" value="UniProtKB-KW"/>
</dbReference>
<dbReference type="EMBL" id="CAEZZB010000006">
    <property type="protein sequence ID" value="CAB4738834.1"/>
    <property type="molecule type" value="Genomic_DNA"/>
</dbReference>
<proteinExistence type="inferred from homology"/>
<sequence length="327" mass="35321">MKNFKWGVLGTGGIAAAFVDDLLRAEGHEVIAVGSRTLSKAEEFTKDIPTATAYGSYKDLVNDPNVDAIYVATPHPSHEEHTMLALSAGKPVLCEKPFAISAKQAQAMINCAKENNVALLEAMWTRYLPHIAVVREILSSGVLGKIEMVEADHGQRLADQNIVRIVDPQLAGGALLDLGIYPVSFAHLVLGAPSSITARAVMTDRGVDAQTSAIFDYANGAQAIINTTMIAQTPCRAVVSGLLGRLEIDRTFYNPAAMRVVLFDGTVTEYPNNYVGHGLREQAIEMARVVGAGELESPLMPWSETLSVMQVIDQIRDQIGLVYPFES</sequence>
<evidence type="ECO:0000256" key="2">
    <source>
        <dbReference type="ARBA" id="ARBA00023002"/>
    </source>
</evidence>
<name>A0A6J6L732_9ZZZZ</name>
<feature type="domain" description="GFO/IDH/MocA-like oxidoreductase" evidence="4">
    <location>
        <begin position="133"/>
        <end position="246"/>
    </location>
</feature>
<dbReference type="InterPro" id="IPR036291">
    <property type="entry name" value="NAD(P)-bd_dom_sf"/>
</dbReference>
<dbReference type="PANTHER" id="PTHR22604">
    <property type="entry name" value="OXIDOREDUCTASES"/>
    <property type="match status" value="1"/>
</dbReference>
<evidence type="ECO:0000313" key="7">
    <source>
        <dbReference type="EMBL" id="CAB4738834.1"/>
    </source>
</evidence>
<feature type="domain" description="Gfo/Idh/MocA-like oxidoreductase N-terminal" evidence="3">
    <location>
        <begin position="4"/>
        <end position="119"/>
    </location>
</feature>
<evidence type="ECO:0000313" key="5">
    <source>
        <dbReference type="EMBL" id="CAB4589758.1"/>
    </source>
</evidence>
<dbReference type="InterPro" id="IPR055170">
    <property type="entry name" value="GFO_IDH_MocA-like_dom"/>
</dbReference>
<organism evidence="6">
    <name type="scientific">freshwater metagenome</name>
    <dbReference type="NCBI Taxonomy" id="449393"/>
    <lineage>
        <taxon>unclassified sequences</taxon>
        <taxon>metagenomes</taxon>
        <taxon>ecological metagenomes</taxon>
    </lineage>
</organism>
<evidence type="ECO:0000256" key="1">
    <source>
        <dbReference type="ARBA" id="ARBA00010928"/>
    </source>
</evidence>
<dbReference type="AlphaFoldDB" id="A0A6J6L732"/>
<evidence type="ECO:0000259" key="3">
    <source>
        <dbReference type="Pfam" id="PF01408"/>
    </source>
</evidence>
<dbReference type="GO" id="GO:0000166">
    <property type="term" value="F:nucleotide binding"/>
    <property type="evidence" value="ECO:0007669"/>
    <property type="project" value="InterPro"/>
</dbReference>
<dbReference type="Pfam" id="PF22725">
    <property type="entry name" value="GFO_IDH_MocA_C3"/>
    <property type="match status" value="1"/>
</dbReference>